<reference evidence="1 2" key="1">
    <citation type="journal article" date="2015" name="Stand. Genomic Sci.">
        <title>Genomic Encyclopedia of Bacterial and Archaeal Type Strains, Phase III: the genomes of soil and plant-associated and newly described type strains.</title>
        <authorList>
            <person name="Whitman W.B."/>
            <person name="Woyke T."/>
            <person name="Klenk H.P."/>
            <person name="Zhou Y."/>
            <person name="Lilburn T.G."/>
            <person name="Beck B.J."/>
            <person name="De Vos P."/>
            <person name="Vandamme P."/>
            <person name="Eisen J.A."/>
            <person name="Garrity G."/>
            <person name="Hugenholtz P."/>
            <person name="Kyrpides N.C."/>
        </authorList>
    </citation>
    <scope>NUCLEOTIDE SEQUENCE [LARGE SCALE GENOMIC DNA]</scope>
    <source>
        <strain evidence="1 2">CGMCC 1.10136</strain>
    </source>
</reference>
<sequence length="435" mass="49527">MERHSSRTYVAALSTALLVAIPNNVKTAQINYQLEASLLGSDNINLDSDSETSETVVIPRLRFDAIQEGARVRMQARGEMEYRHYTQNNFQDESRGEFAGQLNWTVLPERVSLVVEDYLSYQPIDIREGSSPGNLQQTNILVSGPSFIAAITERTKALVELRVAKTNAEVTEEFDGGRYSAAARLQHGFSETQSGSINLVSTKVEFDHDLGGADYRRDDGFVQYRRNGANATLTADAGHSRLRASGRDTDSSALFRIDIDWRATAKSTLSGRLRYQLADSVQDLITRHGDLDEPMIPQLAQSAILVNSDVYQQRRVEFDYRFRGERVIARLRPAYQKARYISDALDDQNIRDGYIEFGYRVRPLIVVSARASARDRNYIVQQRRDRDRVYGLGFEQRLNRHWSWEAEILRNTRDSTAIGRDYEENSIGLAVIWRR</sequence>
<comment type="caution">
    <text evidence="1">The sequence shown here is derived from an EMBL/GenBank/DDBJ whole genome shotgun (WGS) entry which is preliminary data.</text>
</comment>
<name>A0A562LXV4_9GAMM</name>
<protein>
    <submittedName>
        <fullName evidence="1">Putative beta-barrel porin 2</fullName>
    </submittedName>
</protein>
<proteinExistence type="predicted"/>
<dbReference type="OrthoDB" id="5979319at2"/>
<keyword evidence="2" id="KW-1185">Reference proteome</keyword>
<dbReference type="AlphaFoldDB" id="A0A562LXV4"/>
<dbReference type="Proteomes" id="UP000316471">
    <property type="component" value="Unassembled WGS sequence"/>
</dbReference>
<accession>A0A562LXV4</accession>
<evidence type="ECO:0000313" key="2">
    <source>
        <dbReference type="Proteomes" id="UP000316471"/>
    </source>
</evidence>
<gene>
    <name evidence="1" type="ORF">IP93_00811</name>
</gene>
<evidence type="ECO:0000313" key="1">
    <source>
        <dbReference type="EMBL" id="TWI12470.1"/>
    </source>
</evidence>
<dbReference type="EMBL" id="VLKP01000003">
    <property type="protein sequence ID" value="TWI12470.1"/>
    <property type="molecule type" value="Genomic_DNA"/>
</dbReference>
<organism evidence="1 2">
    <name type="scientific">Aerolutibacter ruishenii</name>
    <dbReference type="NCBI Taxonomy" id="686800"/>
    <lineage>
        <taxon>Bacteria</taxon>
        <taxon>Pseudomonadati</taxon>
        <taxon>Pseudomonadota</taxon>
        <taxon>Gammaproteobacteria</taxon>
        <taxon>Lysobacterales</taxon>
        <taxon>Lysobacteraceae</taxon>
        <taxon>Aerolutibacter</taxon>
    </lineage>
</organism>
<dbReference type="RefSeq" id="WP_144812367.1">
    <property type="nucleotide sequence ID" value="NZ_VLKP01000003.1"/>
</dbReference>